<protein>
    <submittedName>
        <fullName evidence="3">NrsA</fullName>
    </submittedName>
</protein>
<evidence type="ECO:0000313" key="4">
    <source>
        <dbReference type="Proteomes" id="UP000182110"/>
    </source>
</evidence>
<proteinExistence type="inferred from homology"/>
<comment type="similarity">
    <text evidence="1">Belongs to the thioesterase family.</text>
</comment>
<organism evidence="3 4">
    <name type="scientific">Peribacillus simplex</name>
    <dbReference type="NCBI Taxonomy" id="1478"/>
    <lineage>
        <taxon>Bacteria</taxon>
        <taxon>Bacillati</taxon>
        <taxon>Bacillota</taxon>
        <taxon>Bacilli</taxon>
        <taxon>Bacillales</taxon>
        <taxon>Bacillaceae</taxon>
        <taxon>Peribacillus</taxon>
    </lineage>
</organism>
<evidence type="ECO:0000256" key="1">
    <source>
        <dbReference type="ARBA" id="ARBA00007169"/>
    </source>
</evidence>
<keyword evidence="4" id="KW-1185">Reference proteome</keyword>
<dbReference type="SUPFAM" id="SSF53474">
    <property type="entry name" value="alpha/beta-Hydrolases"/>
    <property type="match status" value="1"/>
</dbReference>
<dbReference type="EMBL" id="CCXW01000001">
    <property type="protein sequence ID" value="CEG30774.1"/>
    <property type="molecule type" value="Genomic_DNA"/>
</dbReference>
<dbReference type="InterPro" id="IPR001031">
    <property type="entry name" value="Thioesterase"/>
</dbReference>
<dbReference type="InterPro" id="IPR012223">
    <property type="entry name" value="TEII"/>
</dbReference>
<dbReference type="Proteomes" id="UP000182110">
    <property type="component" value="Unassembled WGS sequence"/>
</dbReference>
<dbReference type="AlphaFoldDB" id="A0AAN2PE33"/>
<evidence type="ECO:0000313" key="3">
    <source>
        <dbReference type="EMBL" id="CEG30774.1"/>
    </source>
</evidence>
<dbReference type="PANTHER" id="PTHR11487">
    <property type="entry name" value="THIOESTERASE"/>
    <property type="match status" value="1"/>
</dbReference>
<dbReference type="InterPro" id="IPR029058">
    <property type="entry name" value="AB_hydrolase_fold"/>
</dbReference>
<dbReference type="PANTHER" id="PTHR11487:SF0">
    <property type="entry name" value="S-ACYL FATTY ACID SYNTHASE THIOESTERASE, MEDIUM CHAIN"/>
    <property type="match status" value="1"/>
</dbReference>
<reference evidence="3 4" key="1">
    <citation type="journal article" date="2014" name="Genome Announc.">
        <title>Genome Sequence of Bacillus simplex Strain P558, Isolated from a Human Fecal Sample.</title>
        <authorList>
            <person name="Croce O."/>
            <person name="Hugon P."/>
            <person name="Lagier J.C."/>
            <person name="Bibi F."/>
            <person name="Robert C."/>
            <person name="Azhar E.I."/>
            <person name="Raoult D."/>
            <person name="Fournier P.E."/>
        </authorList>
    </citation>
    <scope>NUCLEOTIDE SEQUENCE [LARGE SCALE GENOMIC DNA]</scope>
    <source>
        <strain evidence="3 4">P558</strain>
    </source>
</reference>
<dbReference type="Gene3D" id="3.40.50.1820">
    <property type="entry name" value="alpha/beta hydrolase"/>
    <property type="match status" value="1"/>
</dbReference>
<sequence>MDRKRRGMEGLKKTLFCFPYAGGSASFYREWKFDDDVIEVIPLEYPGHGSKYSEPLCEHMTDLTDILLKEMETKHQMNSLKNISLFGHSMGAIVAYEIAAKLEERDDNIIEHLFISSKSSPKYKVDQIDCSNTKHLKQSLEKIGGTNKELLETEDFMNIFLPIIQSDLNVLANYHHEKKREKKVGNKAVLLLGSNDTVTKESIESWNEYIEHIEGLHILKGDHFYIKQNQDIVLKIIQEYELNSRCGVLI</sequence>
<dbReference type="GO" id="GO:0008610">
    <property type="term" value="P:lipid biosynthetic process"/>
    <property type="evidence" value="ECO:0007669"/>
    <property type="project" value="TreeGrafter"/>
</dbReference>
<accession>A0AAN2PE33</accession>
<evidence type="ECO:0000259" key="2">
    <source>
        <dbReference type="Pfam" id="PF00975"/>
    </source>
</evidence>
<gene>
    <name evidence="3" type="primary">nrsA</name>
    <name evidence="3" type="ORF">BN1180_00890</name>
</gene>
<name>A0AAN2PE33_9BACI</name>
<dbReference type="Pfam" id="PF00975">
    <property type="entry name" value="Thioesterase"/>
    <property type="match status" value="1"/>
</dbReference>
<comment type="caution">
    <text evidence="3">The sequence shown here is derived from an EMBL/GenBank/DDBJ whole genome shotgun (WGS) entry which is preliminary data.</text>
</comment>
<feature type="domain" description="Thioesterase" evidence="2">
    <location>
        <begin position="14"/>
        <end position="238"/>
    </location>
</feature>